<gene>
    <name evidence="2" type="ORF">HMPREF1978_00351</name>
</gene>
<sequence length="67" mass="6993">MSVFVCAGVGKGPAAPKKVTTAPSQHASPSRCWPWPAKPRVQAGVTGGYGIQPARQPIWMLALVSHA</sequence>
<feature type="region of interest" description="Disordered" evidence="1">
    <location>
        <begin position="11"/>
        <end position="35"/>
    </location>
</feature>
<dbReference type="Proteomes" id="UP000016481">
    <property type="component" value="Unassembled WGS sequence"/>
</dbReference>
<protein>
    <submittedName>
        <fullName evidence="2">Uncharacterized protein</fullName>
    </submittedName>
</protein>
<accession>U1Q8Z1</accession>
<comment type="caution">
    <text evidence="2">The sequence shown here is derived from an EMBL/GenBank/DDBJ whole genome shotgun (WGS) entry which is preliminary data.</text>
</comment>
<organism evidence="2 3">
    <name type="scientific">Actinomyces graevenitzii F0530</name>
    <dbReference type="NCBI Taxonomy" id="1321817"/>
    <lineage>
        <taxon>Bacteria</taxon>
        <taxon>Bacillati</taxon>
        <taxon>Actinomycetota</taxon>
        <taxon>Actinomycetes</taxon>
        <taxon>Actinomycetales</taxon>
        <taxon>Actinomycetaceae</taxon>
        <taxon>Actinomyces</taxon>
    </lineage>
</organism>
<evidence type="ECO:0000313" key="3">
    <source>
        <dbReference type="Proteomes" id="UP000016481"/>
    </source>
</evidence>
<evidence type="ECO:0000256" key="1">
    <source>
        <dbReference type="SAM" id="MobiDB-lite"/>
    </source>
</evidence>
<reference evidence="2 3" key="1">
    <citation type="submission" date="2013-08" db="EMBL/GenBank/DDBJ databases">
        <authorList>
            <person name="Weinstock G."/>
            <person name="Sodergren E."/>
            <person name="Wylie T."/>
            <person name="Fulton L."/>
            <person name="Fulton R."/>
            <person name="Fronick C."/>
            <person name="O'Laughlin M."/>
            <person name="Godfrey J."/>
            <person name="Miner T."/>
            <person name="Herter B."/>
            <person name="Appelbaum E."/>
            <person name="Cordes M."/>
            <person name="Lek S."/>
            <person name="Wollam A."/>
            <person name="Pepin K.H."/>
            <person name="Palsikar V.B."/>
            <person name="Mitreva M."/>
            <person name="Wilson R.K."/>
        </authorList>
    </citation>
    <scope>NUCLEOTIDE SEQUENCE [LARGE SCALE GENOMIC DNA]</scope>
    <source>
        <strain evidence="2 3">F0530</strain>
    </source>
</reference>
<name>U1Q8Z1_9ACTO</name>
<dbReference type="EMBL" id="AWSC01000010">
    <property type="protein sequence ID" value="ERH18534.1"/>
    <property type="molecule type" value="Genomic_DNA"/>
</dbReference>
<dbReference type="AlphaFoldDB" id="U1Q8Z1"/>
<evidence type="ECO:0000313" key="2">
    <source>
        <dbReference type="EMBL" id="ERH18534.1"/>
    </source>
</evidence>
<proteinExistence type="predicted"/>
<dbReference type="HOGENOM" id="CLU_2802684_0_0_11"/>